<protein>
    <submittedName>
        <fullName evidence="1">Uncharacterized protein</fullName>
    </submittedName>
</protein>
<proteinExistence type="predicted"/>
<reference evidence="1" key="1">
    <citation type="journal article" date="2015" name="Nature">
        <title>Complex archaea that bridge the gap between prokaryotes and eukaryotes.</title>
        <authorList>
            <person name="Spang A."/>
            <person name="Saw J.H."/>
            <person name="Jorgensen S.L."/>
            <person name="Zaremba-Niedzwiedzka K."/>
            <person name="Martijn J."/>
            <person name="Lind A.E."/>
            <person name="van Eijk R."/>
            <person name="Schleper C."/>
            <person name="Guy L."/>
            <person name="Ettema T.J."/>
        </authorList>
    </citation>
    <scope>NUCLEOTIDE SEQUENCE</scope>
</reference>
<dbReference type="AlphaFoldDB" id="A0A0F9MKH7"/>
<organism evidence="1">
    <name type="scientific">marine sediment metagenome</name>
    <dbReference type="NCBI Taxonomy" id="412755"/>
    <lineage>
        <taxon>unclassified sequences</taxon>
        <taxon>metagenomes</taxon>
        <taxon>ecological metagenomes</taxon>
    </lineage>
</organism>
<name>A0A0F9MKH7_9ZZZZ</name>
<dbReference type="EMBL" id="LAZR01005456">
    <property type="protein sequence ID" value="KKM99811.1"/>
    <property type="molecule type" value="Genomic_DNA"/>
</dbReference>
<evidence type="ECO:0000313" key="1">
    <source>
        <dbReference type="EMBL" id="KKM99811.1"/>
    </source>
</evidence>
<sequence>MDKIAYHGTPHIEKVLQEGILAQYAVGSCLHIWLARKPEDAVTSGDVLEVDMTGISGGFEKDAWQGCYHGGDLKPWRLSRYKGRENV</sequence>
<dbReference type="PROSITE" id="PS51257">
    <property type="entry name" value="PROKAR_LIPOPROTEIN"/>
    <property type="match status" value="1"/>
</dbReference>
<comment type="caution">
    <text evidence="1">The sequence shown here is derived from an EMBL/GenBank/DDBJ whole genome shotgun (WGS) entry which is preliminary data.</text>
</comment>
<accession>A0A0F9MKH7</accession>
<gene>
    <name evidence="1" type="ORF">LCGC14_1144280</name>
</gene>